<dbReference type="Proteomes" id="UP000887565">
    <property type="component" value="Unplaced"/>
</dbReference>
<evidence type="ECO:0000313" key="3">
    <source>
        <dbReference type="WBParaSite" id="nRc.2.0.1.t08744-RA"/>
    </source>
</evidence>
<protein>
    <submittedName>
        <fullName evidence="3">Uncharacterized protein</fullName>
    </submittedName>
</protein>
<keyword evidence="1" id="KW-0472">Membrane</keyword>
<sequence>MQAASFDPPATVDLFPKSLSPNFRSRQLVCRRYFVPYFSSNPSLNRRHKLLLSSNNLSSPFWSIFSSPPLLNCRPIIVIFVALFIAILSII</sequence>
<reference evidence="3" key="1">
    <citation type="submission" date="2022-11" db="UniProtKB">
        <authorList>
            <consortium name="WormBaseParasite"/>
        </authorList>
    </citation>
    <scope>IDENTIFICATION</scope>
</reference>
<accession>A0A915I5T6</accession>
<name>A0A915I5T6_ROMCU</name>
<evidence type="ECO:0000313" key="2">
    <source>
        <dbReference type="Proteomes" id="UP000887565"/>
    </source>
</evidence>
<keyword evidence="1" id="KW-0812">Transmembrane</keyword>
<dbReference type="WBParaSite" id="nRc.2.0.1.t08744-RA">
    <property type="protein sequence ID" value="nRc.2.0.1.t08744-RA"/>
    <property type="gene ID" value="nRc.2.0.1.g08744"/>
</dbReference>
<keyword evidence="2" id="KW-1185">Reference proteome</keyword>
<proteinExistence type="predicted"/>
<keyword evidence="1" id="KW-1133">Transmembrane helix</keyword>
<dbReference type="AlphaFoldDB" id="A0A915I5T6"/>
<evidence type="ECO:0000256" key="1">
    <source>
        <dbReference type="SAM" id="Phobius"/>
    </source>
</evidence>
<feature type="transmembrane region" description="Helical" evidence="1">
    <location>
        <begin position="69"/>
        <end position="90"/>
    </location>
</feature>
<organism evidence="2 3">
    <name type="scientific">Romanomermis culicivorax</name>
    <name type="common">Nematode worm</name>
    <dbReference type="NCBI Taxonomy" id="13658"/>
    <lineage>
        <taxon>Eukaryota</taxon>
        <taxon>Metazoa</taxon>
        <taxon>Ecdysozoa</taxon>
        <taxon>Nematoda</taxon>
        <taxon>Enoplea</taxon>
        <taxon>Dorylaimia</taxon>
        <taxon>Mermithida</taxon>
        <taxon>Mermithoidea</taxon>
        <taxon>Mermithidae</taxon>
        <taxon>Romanomermis</taxon>
    </lineage>
</organism>